<gene>
    <name evidence="2" type="ORF">GA0070558_11250</name>
</gene>
<evidence type="ECO:0000256" key="1">
    <source>
        <dbReference type="SAM" id="MobiDB-lite"/>
    </source>
</evidence>
<sequence length="66" mass="7261">MTSSSAEQMPEWPTAEHVPAEELARRQGIRPVASVDDLARPGLFESDEELDDFLADLYTSRRAGAA</sequence>
<protein>
    <submittedName>
        <fullName evidence="2">Uncharacterized protein</fullName>
    </submittedName>
</protein>
<accession>A0A1C4VYJ1</accession>
<organism evidence="2 3">
    <name type="scientific">Micromonospora haikouensis</name>
    <dbReference type="NCBI Taxonomy" id="686309"/>
    <lineage>
        <taxon>Bacteria</taxon>
        <taxon>Bacillati</taxon>
        <taxon>Actinomycetota</taxon>
        <taxon>Actinomycetes</taxon>
        <taxon>Micromonosporales</taxon>
        <taxon>Micromonosporaceae</taxon>
        <taxon>Micromonospora</taxon>
    </lineage>
</organism>
<evidence type="ECO:0000313" key="3">
    <source>
        <dbReference type="Proteomes" id="UP000199375"/>
    </source>
</evidence>
<dbReference type="Proteomes" id="UP000199375">
    <property type="component" value="Unassembled WGS sequence"/>
</dbReference>
<feature type="region of interest" description="Disordered" evidence="1">
    <location>
        <begin position="1"/>
        <end position="25"/>
    </location>
</feature>
<dbReference type="AlphaFoldDB" id="A0A1C4VYJ1"/>
<name>A0A1C4VYJ1_9ACTN</name>
<dbReference type="EMBL" id="FMCW01000012">
    <property type="protein sequence ID" value="SCE89027.1"/>
    <property type="molecule type" value="Genomic_DNA"/>
</dbReference>
<dbReference type="RefSeq" id="WP_091279454.1">
    <property type="nucleotide sequence ID" value="NZ_FMCW01000012.1"/>
</dbReference>
<evidence type="ECO:0000313" key="2">
    <source>
        <dbReference type="EMBL" id="SCE89027.1"/>
    </source>
</evidence>
<reference evidence="2 3" key="1">
    <citation type="submission" date="2016-06" db="EMBL/GenBank/DDBJ databases">
        <authorList>
            <person name="Kjaerup R.B."/>
            <person name="Dalgaard T.S."/>
            <person name="Juul-Madsen H.R."/>
        </authorList>
    </citation>
    <scope>NUCLEOTIDE SEQUENCE [LARGE SCALE GENOMIC DNA]</scope>
    <source>
        <strain evidence="2 3">DSM 45626</strain>
    </source>
</reference>
<proteinExistence type="predicted"/>